<evidence type="ECO:0000259" key="9">
    <source>
        <dbReference type="Pfam" id="PF23598"/>
    </source>
</evidence>
<feature type="domain" description="Disease resistance R13L4/SHOC-2-like LRR" evidence="9">
    <location>
        <begin position="598"/>
        <end position="870"/>
    </location>
</feature>
<keyword evidence="11" id="KW-1185">Reference proteome</keyword>
<evidence type="ECO:0000313" key="11">
    <source>
        <dbReference type="Proteomes" id="UP000516437"/>
    </source>
</evidence>
<dbReference type="InterPro" id="IPR032675">
    <property type="entry name" value="LRR_dom_sf"/>
</dbReference>
<evidence type="ECO:0000259" key="7">
    <source>
        <dbReference type="Pfam" id="PF18052"/>
    </source>
</evidence>
<feature type="domain" description="NB-ARC" evidence="6">
    <location>
        <begin position="182"/>
        <end position="340"/>
    </location>
</feature>
<dbReference type="AlphaFoldDB" id="A0A6A1USQ5"/>
<comment type="caution">
    <text evidence="10">The sequence shown here is derived from an EMBL/GenBank/DDBJ whole genome shotgun (WGS) entry which is preliminary data.</text>
</comment>
<dbReference type="Pfam" id="PF00931">
    <property type="entry name" value="NB-ARC"/>
    <property type="match status" value="1"/>
</dbReference>
<keyword evidence="4" id="KW-0175">Coiled coil</keyword>
<dbReference type="SUPFAM" id="SSF52058">
    <property type="entry name" value="L domain-like"/>
    <property type="match status" value="1"/>
</dbReference>
<dbReference type="Gene3D" id="1.10.10.10">
    <property type="entry name" value="Winged helix-like DNA-binding domain superfamily/Winged helix DNA-binding domain"/>
    <property type="match status" value="1"/>
</dbReference>
<dbReference type="PANTHER" id="PTHR23155:SF955">
    <property type="entry name" value="AAA+ ATPASE DOMAIN-CONTAINING PROTEIN"/>
    <property type="match status" value="1"/>
</dbReference>
<proteinExistence type="predicted"/>
<dbReference type="InterPro" id="IPR044974">
    <property type="entry name" value="Disease_R_plants"/>
</dbReference>
<evidence type="ECO:0000256" key="3">
    <source>
        <dbReference type="ARBA" id="ARBA00022821"/>
    </source>
</evidence>
<evidence type="ECO:0000259" key="6">
    <source>
        <dbReference type="Pfam" id="PF00931"/>
    </source>
</evidence>
<organism evidence="10 11">
    <name type="scientific">Morella rubra</name>
    <name type="common">Chinese bayberry</name>
    <dbReference type="NCBI Taxonomy" id="262757"/>
    <lineage>
        <taxon>Eukaryota</taxon>
        <taxon>Viridiplantae</taxon>
        <taxon>Streptophyta</taxon>
        <taxon>Embryophyta</taxon>
        <taxon>Tracheophyta</taxon>
        <taxon>Spermatophyta</taxon>
        <taxon>Magnoliopsida</taxon>
        <taxon>eudicotyledons</taxon>
        <taxon>Gunneridae</taxon>
        <taxon>Pentapetalae</taxon>
        <taxon>rosids</taxon>
        <taxon>fabids</taxon>
        <taxon>Fagales</taxon>
        <taxon>Myricaceae</taxon>
        <taxon>Morella</taxon>
    </lineage>
</organism>
<dbReference type="InterPro" id="IPR036388">
    <property type="entry name" value="WH-like_DNA-bd_sf"/>
</dbReference>
<dbReference type="SUPFAM" id="SSF52540">
    <property type="entry name" value="P-loop containing nucleoside triphosphate hydrolases"/>
    <property type="match status" value="1"/>
</dbReference>
<feature type="domain" description="Disease resistance N-terminal" evidence="7">
    <location>
        <begin position="8"/>
        <end position="86"/>
    </location>
</feature>
<dbReference type="Pfam" id="PF23559">
    <property type="entry name" value="WHD_DRP"/>
    <property type="match status" value="1"/>
</dbReference>
<dbReference type="InterPro" id="IPR055414">
    <property type="entry name" value="LRR_R13L4/SHOC2-like"/>
</dbReference>
<dbReference type="PANTHER" id="PTHR23155">
    <property type="entry name" value="DISEASE RESISTANCE PROTEIN RP"/>
    <property type="match status" value="1"/>
</dbReference>
<evidence type="ECO:0000313" key="10">
    <source>
        <dbReference type="EMBL" id="KAB1203524.1"/>
    </source>
</evidence>
<dbReference type="OrthoDB" id="611536at2759"/>
<dbReference type="InterPro" id="IPR027417">
    <property type="entry name" value="P-loop_NTPase"/>
</dbReference>
<dbReference type="InterPro" id="IPR041118">
    <property type="entry name" value="Rx_N"/>
</dbReference>
<evidence type="ECO:0000259" key="8">
    <source>
        <dbReference type="Pfam" id="PF23559"/>
    </source>
</evidence>
<dbReference type="Gene3D" id="1.20.5.4130">
    <property type="match status" value="1"/>
</dbReference>
<dbReference type="Gene3D" id="3.40.50.300">
    <property type="entry name" value="P-loop containing nucleotide triphosphate hydrolases"/>
    <property type="match status" value="1"/>
</dbReference>
<feature type="coiled-coil region" evidence="4">
    <location>
        <begin position="244"/>
        <end position="271"/>
    </location>
</feature>
<keyword evidence="2" id="KW-0547">Nucleotide-binding</keyword>
<sequence length="914" mass="105192">MDVQAVFSVVVEKLRDPLIEKSITFNLVKDQVTVVTDNLKEMQTLLVAAEVENEFNDEVKKWAVEFLLVVYKLEDVIESFFLHRMHIRRRGFGSRYFLIHKKLKSGLDLRNEIREIQNEIKNLEASWKQCDRIPNHGEPLLPERRSSYEDEGLELNQQNSSSYSVNEESYVIGFREDKRRLVTRLTDTFLRSLHVISIVGEVGSGKTTLAKEVYGSTEIQRHFNCRVWVSATVNIPRDVLLSILKQIDKSIVDEEASNAELEAKLRENLRNKRYLLVVDDVRSHEVLSGLRVAFPNQYNGSRVMLTTIRKDVAWSADPRRLPYQLKPLSDENAWHLLLKTASLPDNVSYAEKFKLKRKFVSRCQGIPSAIVGLGGLLSTETVSYEERLIVLEHPSWQLDSNELNEVKSKILASRRYNGLPFHLRPCLLYFGLFPKGYKIPVRRLLRLWTAEGFVKKSSPMTSEDVPRTEENTSDGSPEDVAKRYLQELLDRQLIQKTCSIDGSTKSCVMLGELHDLILSKAEFIVLFHIHRTIQDLETAASTTLGVRRVAEHGDIKDYPCEEPSSIQCLRSYLSFDNQNEDAPKKETGNFLRRVIRHQGFGLLRVLDLERVYKPQLPNDLGLFYNLRYLGLRRTFLNTVPDSVGNLPYLVTLDLKHTNITSLPNSIWKMKHLRHLWVLKLRLDLSMQENCSALQTLWGLWVDEKSPVLKTGLDWSINLRKLGLTYHLDSDQDLFEWIASLKNLRSLRLTSLNNTGQPSKLNLQPLPGLENLKHMYLLGNISTLLVLPQSLTVLNLSFSMMKEDPMPILAELPNLTYLRLLADSYIGKKMVCPSEGFSQLRILKLWKLKELQKWTVEEGSMQNLQELEIRCCENLRELPGVLMHRSAIEVILTNMPNEFIYNVRAVESMKSLPSA</sequence>
<evidence type="ECO:0000256" key="2">
    <source>
        <dbReference type="ARBA" id="ARBA00022741"/>
    </source>
</evidence>
<feature type="domain" description="Disease resistance protein winged helix" evidence="8">
    <location>
        <begin position="432"/>
        <end position="517"/>
    </location>
</feature>
<dbReference type="InterPro" id="IPR002182">
    <property type="entry name" value="NB-ARC"/>
</dbReference>
<protein>
    <submittedName>
        <fullName evidence="10">Disease resistance RPP8-like protein 3</fullName>
    </submittedName>
</protein>
<dbReference type="Pfam" id="PF23598">
    <property type="entry name" value="LRR_14"/>
    <property type="match status" value="1"/>
</dbReference>
<dbReference type="CDD" id="cd14798">
    <property type="entry name" value="RX-CC_like"/>
    <property type="match status" value="1"/>
</dbReference>
<dbReference type="EMBL" id="RXIC02000026">
    <property type="protein sequence ID" value="KAB1203524.1"/>
    <property type="molecule type" value="Genomic_DNA"/>
</dbReference>
<name>A0A6A1USQ5_9ROSI</name>
<evidence type="ECO:0000256" key="1">
    <source>
        <dbReference type="ARBA" id="ARBA00022737"/>
    </source>
</evidence>
<reference evidence="10 11" key="1">
    <citation type="journal article" date="2019" name="Plant Biotechnol. J.">
        <title>The red bayberry genome and genetic basis of sex determination.</title>
        <authorList>
            <person name="Jia H.M."/>
            <person name="Jia H.J."/>
            <person name="Cai Q.L."/>
            <person name="Wang Y."/>
            <person name="Zhao H.B."/>
            <person name="Yang W.F."/>
            <person name="Wang G.Y."/>
            <person name="Li Y.H."/>
            <person name="Zhan D.L."/>
            <person name="Shen Y.T."/>
            <person name="Niu Q.F."/>
            <person name="Chang L."/>
            <person name="Qiu J."/>
            <person name="Zhao L."/>
            <person name="Xie H.B."/>
            <person name="Fu W.Y."/>
            <person name="Jin J."/>
            <person name="Li X.W."/>
            <person name="Jiao Y."/>
            <person name="Zhou C.C."/>
            <person name="Tu T."/>
            <person name="Chai C.Y."/>
            <person name="Gao J.L."/>
            <person name="Fan L.J."/>
            <person name="van de Weg E."/>
            <person name="Wang J.Y."/>
            <person name="Gao Z.S."/>
        </authorList>
    </citation>
    <scope>NUCLEOTIDE SEQUENCE [LARGE SCALE GENOMIC DNA]</scope>
    <source>
        <tissue evidence="10">Leaves</tissue>
    </source>
</reference>
<evidence type="ECO:0000256" key="5">
    <source>
        <dbReference type="SAM" id="MobiDB-lite"/>
    </source>
</evidence>
<keyword evidence="3" id="KW-0611">Plant defense</keyword>
<dbReference type="Proteomes" id="UP000516437">
    <property type="component" value="Chromosome 8"/>
</dbReference>
<keyword evidence="1" id="KW-0677">Repeat</keyword>
<accession>A0A6A1USQ5</accession>
<dbReference type="PRINTS" id="PR00364">
    <property type="entry name" value="DISEASERSIST"/>
</dbReference>
<dbReference type="InterPro" id="IPR058922">
    <property type="entry name" value="WHD_DRP"/>
</dbReference>
<dbReference type="Pfam" id="PF18052">
    <property type="entry name" value="Rx_N"/>
    <property type="match status" value="1"/>
</dbReference>
<dbReference type="InterPro" id="IPR038005">
    <property type="entry name" value="RX-like_CC"/>
</dbReference>
<dbReference type="GO" id="GO:0043531">
    <property type="term" value="F:ADP binding"/>
    <property type="evidence" value="ECO:0007669"/>
    <property type="project" value="InterPro"/>
</dbReference>
<feature type="region of interest" description="Disordered" evidence="5">
    <location>
        <begin position="458"/>
        <end position="477"/>
    </location>
</feature>
<dbReference type="GO" id="GO:0098542">
    <property type="term" value="P:defense response to other organism"/>
    <property type="evidence" value="ECO:0007669"/>
    <property type="project" value="TreeGrafter"/>
</dbReference>
<gene>
    <name evidence="10" type="ORF">CJ030_MR8G015347</name>
</gene>
<evidence type="ECO:0000256" key="4">
    <source>
        <dbReference type="SAM" id="Coils"/>
    </source>
</evidence>
<dbReference type="Gene3D" id="3.80.10.10">
    <property type="entry name" value="Ribonuclease Inhibitor"/>
    <property type="match status" value="2"/>
</dbReference>